<accession>A0ABD1XQF0</accession>
<keyword evidence="4" id="KW-1185">Reference proteome</keyword>
<feature type="compositionally biased region" description="Acidic residues" evidence="1">
    <location>
        <begin position="122"/>
        <end position="135"/>
    </location>
</feature>
<protein>
    <submittedName>
        <fullName evidence="3">Uncharacterized protein</fullName>
    </submittedName>
</protein>
<reference evidence="3 4" key="1">
    <citation type="submission" date="2024-09" db="EMBL/GenBank/DDBJ databases">
        <title>Chromosome-scale assembly of Riccia fluitans.</title>
        <authorList>
            <person name="Paukszto L."/>
            <person name="Sawicki J."/>
            <person name="Karawczyk K."/>
            <person name="Piernik-Szablinska J."/>
            <person name="Szczecinska M."/>
            <person name="Mazdziarz M."/>
        </authorList>
    </citation>
    <scope>NUCLEOTIDE SEQUENCE [LARGE SCALE GENOMIC DNA]</scope>
    <source>
        <strain evidence="3">Rf_01</strain>
        <tissue evidence="3">Aerial parts of the thallus</tissue>
    </source>
</reference>
<evidence type="ECO:0000313" key="4">
    <source>
        <dbReference type="Proteomes" id="UP001605036"/>
    </source>
</evidence>
<dbReference type="EMBL" id="JBHFFA010000008">
    <property type="protein sequence ID" value="KAL2610121.1"/>
    <property type="molecule type" value="Genomic_DNA"/>
</dbReference>
<name>A0ABD1XQF0_9MARC</name>
<keyword evidence="2" id="KW-0812">Transmembrane</keyword>
<feature type="region of interest" description="Disordered" evidence="1">
    <location>
        <begin position="116"/>
        <end position="135"/>
    </location>
</feature>
<evidence type="ECO:0000313" key="3">
    <source>
        <dbReference type="EMBL" id="KAL2610121.1"/>
    </source>
</evidence>
<gene>
    <name evidence="3" type="ORF">R1flu_028694</name>
</gene>
<evidence type="ECO:0000256" key="2">
    <source>
        <dbReference type="SAM" id="Phobius"/>
    </source>
</evidence>
<evidence type="ECO:0000256" key="1">
    <source>
        <dbReference type="SAM" id="MobiDB-lite"/>
    </source>
</evidence>
<organism evidence="3 4">
    <name type="scientific">Riccia fluitans</name>
    <dbReference type="NCBI Taxonomy" id="41844"/>
    <lineage>
        <taxon>Eukaryota</taxon>
        <taxon>Viridiplantae</taxon>
        <taxon>Streptophyta</taxon>
        <taxon>Embryophyta</taxon>
        <taxon>Marchantiophyta</taxon>
        <taxon>Marchantiopsida</taxon>
        <taxon>Marchantiidae</taxon>
        <taxon>Marchantiales</taxon>
        <taxon>Ricciaceae</taxon>
        <taxon>Riccia</taxon>
    </lineage>
</organism>
<feature type="transmembrane region" description="Helical" evidence="2">
    <location>
        <begin position="20"/>
        <end position="42"/>
    </location>
</feature>
<sequence length="135" mass="15460">MRTKGATTVVPALLFRGKKLYLLSLFYVSLAGFFNSTGISGLENRLKAEKYAQLFPFFRILSKRNRFSFKEPGFGAGVHRWRIHIDPGQAKRRIYRSNLVKEDNRTSIESAYGEDLWSEYGASDEEEEGEGADQR</sequence>
<keyword evidence="2" id="KW-0472">Membrane</keyword>
<comment type="caution">
    <text evidence="3">The sequence shown here is derived from an EMBL/GenBank/DDBJ whole genome shotgun (WGS) entry which is preliminary data.</text>
</comment>
<dbReference type="Proteomes" id="UP001605036">
    <property type="component" value="Unassembled WGS sequence"/>
</dbReference>
<proteinExistence type="predicted"/>
<dbReference type="AlphaFoldDB" id="A0ABD1XQF0"/>
<keyword evidence="2" id="KW-1133">Transmembrane helix</keyword>